<dbReference type="STRING" id="1798650.A2945_05475"/>
<proteinExistence type="inferred from homology"/>
<keyword evidence="4" id="KW-0233">DNA recombination</keyword>
<dbReference type="EMBL" id="MHLA01000018">
    <property type="protein sequence ID" value="OGY99198.1"/>
    <property type="molecule type" value="Genomic_DNA"/>
</dbReference>
<evidence type="ECO:0000256" key="4">
    <source>
        <dbReference type="ARBA" id="ARBA00023172"/>
    </source>
</evidence>
<name>A0A1G2CCT4_9BACT</name>
<comment type="similarity">
    <text evidence="2">Belongs to the RmuC family.</text>
</comment>
<organism evidence="6 7">
    <name type="scientific">Candidatus Liptonbacteria bacterium RIFCSPLOWO2_01_FULL_52_25</name>
    <dbReference type="NCBI Taxonomy" id="1798650"/>
    <lineage>
        <taxon>Bacteria</taxon>
        <taxon>Candidatus Liptoniibacteriota</taxon>
    </lineage>
</organism>
<evidence type="ECO:0000256" key="5">
    <source>
        <dbReference type="SAM" id="Phobius"/>
    </source>
</evidence>
<keyword evidence="5" id="KW-0812">Transmembrane</keyword>
<protein>
    <recommendedName>
        <fullName evidence="8">DNA recombination protein RmuC</fullName>
    </recommendedName>
</protein>
<dbReference type="Proteomes" id="UP000178880">
    <property type="component" value="Unassembled WGS sequence"/>
</dbReference>
<accession>A0A1G2CCT4</accession>
<evidence type="ECO:0000256" key="3">
    <source>
        <dbReference type="ARBA" id="ARBA00023054"/>
    </source>
</evidence>
<dbReference type="PANTHER" id="PTHR30563:SF0">
    <property type="entry name" value="DNA RECOMBINATION PROTEIN RMUC"/>
    <property type="match status" value="1"/>
</dbReference>
<comment type="function">
    <text evidence="1">Involved in DNA recombination.</text>
</comment>
<comment type="caution">
    <text evidence="6">The sequence shown here is derived from an EMBL/GenBank/DDBJ whole genome shotgun (WGS) entry which is preliminary data.</text>
</comment>
<evidence type="ECO:0000256" key="1">
    <source>
        <dbReference type="ARBA" id="ARBA00003416"/>
    </source>
</evidence>
<gene>
    <name evidence="6" type="ORF">A2945_05475</name>
</gene>
<evidence type="ECO:0000256" key="2">
    <source>
        <dbReference type="ARBA" id="ARBA00009840"/>
    </source>
</evidence>
<reference evidence="6 7" key="1">
    <citation type="journal article" date="2016" name="Nat. Commun.">
        <title>Thousands of microbial genomes shed light on interconnected biogeochemical processes in an aquifer system.</title>
        <authorList>
            <person name="Anantharaman K."/>
            <person name="Brown C.T."/>
            <person name="Hug L.A."/>
            <person name="Sharon I."/>
            <person name="Castelle C.J."/>
            <person name="Probst A.J."/>
            <person name="Thomas B.C."/>
            <person name="Singh A."/>
            <person name="Wilkins M.J."/>
            <person name="Karaoz U."/>
            <person name="Brodie E.L."/>
            <person name="Williams K.H."/>
            <person name="Hubbard S.S."/>
            <person name="Banfield J.F."/>
        </authorList>
    </citation>
    <scope>NUCLEOTIDE SEQUENCE [LARGE SCALE GENOMIC DNA]</scope>
</reference>
<dbReference type="Pfam" id="PF02646">
    <property type="entry name" value="RmuC"/>
    <property type="match status" value="1"/>
</dbReference>
<evidence type="ECO:0000313" key="7">
    <source>
        <dbReference type="Proteomes" id="UP000178880"/>
    </source>
</evidence>
<feature type="transmembrane region" description="Helical" evidence="5">
    <location>
        <begin position="6"/>
        <end position="23"/>
    </location>
</feature>
<evidence type="ECO:0008006" key="8">
    <source>
        <dbReference type="Google" id="ProtNLM"/>
    </source>
</evidence>
<dbReference type="InterPro" id="IPR003798">
    <property type="entry name" value="DNA_recombination_RmuC"/>
</dbReference>
<keyword evidence="3" id="KW-0175">Coiled coil</keyword>
<dbReference type="GO" id="GO:0006310">
    <property type="term" value="P:DNA recombination"/>
    <property type="evidence" value="ECO:0007669"/>
    <property type="project" value="UniProtKB-KW"/>
</dbReference>
<keyword evidence="5" id="KW-1133">Transmembrane helix</keyword>
<dbReference type="AlphaFoldDB" id="A0A1G2CCT4"/>
<sequence length="358" mass="40428">MPMEIIFFVVILIAVAAGFWLILRTMKNREPDGEKEKLLLALQGQVQGQLNELNRTIEAKLETKFGESTRSLQNQLQHQSTESAKIIKDITQELTRVSEGQKQVMNVTGELKGLQDILKNPKQRGVLGEFYLETILGNVLPPGTYQTQYLFKDGTKVDAVILYQGKIIPIDSKFSLENYTRLVAAREPAEKEQFENAFFADIKTRIDETSKYLKPGENTMEFAIMYIPAQSVYDFAVDSQKTISGGKTIIEYAAQKNVSVSSPLTFYAILQTILLGLKQVEFNESVEEVRKRVGELGKHLKAYEDHMQRLGTHLGTSVNTYTKAYKELNKVNKDVFKISGFEMNTKPLAIEGPGEIEE</sequence>
<dbReference type="PANTHER" id="PTHR30563">
    <property type="entry name" value="DNA RECOMBINATION PROTEIN RMUC"/>
    <property type="match status" value="1"/>
</dbReference>
<keyword evidence="5" id="KW-0472">Membrane</keyword>
<evidence type="ECO:0000313" key="6">
    <source>
        <dbReference type="EMBL" id="OGY99198.1"/>
    </source>
</evidence>